<dbReference type="AlphaFoldDB" id="A0A3Q9F173"/>
<gene>
    <name evidence="1" type="ORF">EJ357_46670</name>
</gene>
<dbReference type="KEGG" id="scya:EJ357_46670"/>
<organism evidence="1 2">
    <name type="scientific">Streptomyces cyaneochromogenes</name>
    <dbReference type="NCBI Taxonomy" id="2496836"/>
    <lineage>
        <taxon>Bacteria</taxon>
        <taxon>Bacillati</taxon>
        <taxon>Actinomycetota</taxon>
        <taxon>Actinomycetes</taxon>
        <taxon>Kitasatosporales</taxon>
        <taxon>Streptomycetaceae</taxon>
        <taxon>Streptomyces</taxon>
    </lineage>
</organism>
<evidence type="ECO:0000313" key="2">
    <source>
        <dbReference type="Proteomes" id="UP000280298"/>
    </source>
</evidence>
<proteinExistence type="predicted"/>
<dbReference type="EMBL" id="CP034539">
    <property type="protein sequence ID" value="AZQ39973.1"/>
    <property type="molecule type" value="Genomic_DNA"/>
</dbReference>
<sequence>MATSSLSPSRPRRVASVTRILTVITLVAAMLAVVAGASLPESWSPRTAAAFAAQSQPPSPREDPCDLIVGPAKAYCTRDNTGTASVEHDAAGETWRLVPAGAGLAALAVWRRRSRGAVDRRRR</sequence>
<dbReference type="OrthoDB" id="4336821at2"/>
<protein>
    <submittedName>
        <fullName evidence="1">Uncharacterized protein</fullName>
    </submittedName>
</protein>
<accession>A0A3Q9F173</accession>
<name>A0A3Q9F173_9ACTN</name>
<evidence type="ECO:0000313" key="1">
    <source>
        <dbReference type="EMBL" id="AZQ39973.1"/>
    </source>
</evidence>
<keyword evidence="2" id="KW-1185">Reference proteome</keyword>
<dbReference type="Proteomes" id="UP000280298">
    <property type="component" value="Chromosome"/>
</dbReference>
<reference evidence="1 2" key="1">
    <citation type="journal article" date="2019" name="Int. J. Syst. Evol. Microbiol.">
        <title>Streptomyces cyaneochromogenes sp. nov., a blue pigment-producing actinomycete from manganese-contaminated soil.</title>
        <authorList>
            <person name="Tang X."/>
            <person name="Zhao J."/>
            <person name="Li K."/>
            <person name="Chen Z."/>
            <person name="Sun Y."/>
            <person name="Gao J."/>
        </authorList>
    </citation>
    <scope>NUCLEOTIDE SEQUENCE [LARGE SCALE GENOMIC DNA]</scope>
    <source>
        <strain evidence="1 2">MK-45</strain>
    </source>
</reference>